<evidence type="ECO:0000313" key="11">
    <source>
        <dbReference type="Proteomes" id="UP000182128"/>
    </source>
</evidence>
<feature type="transmembrane region" description="Helical" evidence="8">
    <location>
        <begin position="79"/>
        <end position="102"/>
    </location>
</feature>
<keyword evidence="5 8" id="KW-0256">Endoplasmic reticulum</keyword>
<dbReference type="GO" id="GO:0005787">
    <property type="term" value="C:signal peptidase complex"/>
    <property type="evidence" value="ECO:0007669"/>
    <property type="project" value="UniProtKB-UniRule"/>
</dbReference>
<dbReference type="GO" id="GO:0006465">
    <property type="term" value="P:signal peptide processing"/>
    <property type="evidence" value="ECO:0007669"/>
    <property type="project" value="UniProtKB-UniRule"/>
</dbReference>
<dbReference type="EMBL" id="CWHQ02000005">
    <property type="protein sequence ID" value="SBO22330.1"/>
    <property type="molecule type" value="Genomic_DNA"/>
</dbReference>
<evidence type="ECO:0000256" key="2">
    <source>
        <dbReference type="ARBA" id="ARBA00007324"/>
    </source>
</evidence>
<dbReference type="Pfam" id="PF06703">
    <property type="entry name" value="SPC25"/>
    <property type="match status" value="1"/>
</dbReference>
<evidence type="ECO:0000256" key="1">
    <source>
        <dbReference type="ARBA" id="ARBA00004477"/>
    </source>
</evidence>
<keyword evidence="6 8" id="KW-1133">Transmembrane helix</keyword>
<gene>
    <name evidence="9" type="ORF">PKNA1_C2_0820100</name>
    <name evidence="10" type="ORF">PKNA1_H1_0820100</name>
</gene>
<proteinExistence type="inferred from homology"/>
<dbReference type="InterPro" id="IPR009582">
    <property type="entry name" value="Spc2/SPCS2"/>
</dbReference>
<evidence type="ECO:0000313" key="9">
    <source>
        <dbReference type="EMBL" id="SBO22330.1"/>
    </source>
</evidence>
<evidence type="ECO:0000313" key="12">
    <source>
        <dbReference type="Proteomes" id="UP000182142"/>
    </source>
</evidence>
<evidence type="ECO:0000313" key="10">
    <source>
        <dbReference type="EMBL" id="SBO28776.1"/>
    </source>
</evidence>
<dbReference type="AlphaFoldDB" id="A0A1A7VKF6"/>
<evidence type="ECO:0000256" key="3">
    <source>
        <dbReference type="ARBA" id="ARBA00017057"/>
    </source>
</evidence>
<evidence type="ECO:0000256" key="4">
    <source>
        <dbReference type="ARBA" id="ARBA00022692"/>
    </source>
</evidence>
<comment type="subcellular location">
    <subcellularLocation>
        <location evidence="1 8">Endoplasmic reticulum membrane</location>
        <topology evidence="1 8">Multi-pass membrane protein</topology>
    </subcellularLocation>
</comment>
<reference evidence="9" key="2">
    <citation type="submission" date="2016-05" db="EMBL/GenBank/DDBJ databases">
        <authorList>
            <person name="Lavstsen T."/>
            <person name="Jespersen J.S."/>
        </authorList>
    </citation>
    <scope>NUCLEOTIDE SEQUENCE [LARGE SCALE GENOMIC DNA]</scope>
</reference>
<dbReference type="EMBL" id="CWHR02000020">
    <property type="protein sequence ID" value="SBO28776.1"/>
    <property type="molecule type" value="Genomic_DNA"/>
</dbReference>
<keyword evidence="4 8" id="KW-0812">Transmembrane</keyword>
<evidence type="ECO:0000256" key="6">
    <source>
        <dbReference type="ARBA" id="ARBA00022989"/>
    </source>
</evidence>
<sequence>MPKAQVDDDNRGSTYLVTNLYSEQELKKVAQDYISEKIRDQNFSENIQYSNIRIFLSLLLISIGSYCTIFVQYKKEPLLMIKLLIAFFIVSTILFFWEIVFFEDIFMILRTNNVGKITLKKEKRKTQNEHSCCFACSKKAISFFPFFFISTQGGVVKLFFELDIQKSALVLTYKMNKQKHSTSFELRKLFNEDGFLVQNYADAMLKQFISNHGKIFKLCDNKKKA</sequence>
<evidence type="ECO:0000256" key="8">
    <source>
        <dbReference type="RuleBase" id="RU368033"/>
    </source>
</evidence>
<protein>
    <recommendedName>
        <fullName evidence="3 8">Signal peptidase complex subunit 2</fullName>
    </recommendedName>
</protein>
<evidence type="ECO:0000256" key="5">
    <source>
        <dbReference type="ARBA" id="ARBA00022824"/>
    </source>
</evidence>
<keyword evidence="7 8" id="KW-0472">Membrane</keyword>
<feature type="transmembrane region" description="Helical" evidence="8">
    <location>
        <begin position="54"/>
        <end position="73"/>
    </location>
</feature>
<comment type="function">
    <text evidence="8">Component of the signal peptidase complex (SPC) which catalyzes the cleavage of N-terminal signal sequences from nascent proteins as they are translocated into the lumen of the endoplasmic reticulum. Enhances the enzymatic activity of SPC and facilitates the interactions between different components of the translocation site.</text>
</comment>
<dbReference type="Proteomes" id="UP000182142">
    <property type="component" value="Unassembled WGS sequence"/>
</dbReference>
<name>A0A1A7VKF6_PLAKH</name>
<dbReference type="GO" id="GO:0008233">
    <property type="term" value="F:peptidase activity"/>
    <property type="evidence" value="ECO:0007669"/>
    <property type="project" value="UniProtKB-UniRule"/>
</dbReference>
<dbReference type="Proteomes" id="UP000182128">
    <property type="component" value="Unassembled WGS sequence"/>
</dbReference>
<reference evidence="11 12" key="1">
    <citation type="submission" date="2016-05" db="EMBL/GenBank/DDBJ databases">
        <authorList>
            <person name="Sharaf H."/>
        </authorList>
    </citation>
    <scope>NUCLEOTIDE SEQUENCE [LARGE SCALE GENOMIC DNA]</scope>
    <source>
        <strain evidence="11 12">H</strain>
    </source>
</reference>
<organism evidence="9 11">
    <name type="scientific">Plasmodium knowlesi (strain H)</name>
    <dbReference type="NCBI Taxonomy" id="5851"/>
    <lineage>
        <taxon>Eukaryota</taxon>
        <taxon>Sar</taxon>
        <taxon>Alveolata</taxon>
        <taxon>Apicomplexa</taxon>
        <taxon>Aconoidasida</taxon>
        <taxon>Haemosporida</taxon>
        <taxon>Plasmodiidae</taxon>
        <taxon>Plasmodium</taxon>
        <taxon>Plasmodium (Plasmodium)</taxon>
    </lineage>
</organism>
<evidence type="ECO:0000256" key="7">
    <source>
        <dbReference type="ARBA" id="ARBA00023136"/>
    </source>
</evidence>
<comment type="similarity">
    <text evidence="2 8">Belongs to the SPCS2 family.</text>
</comment>
<accession>A0A1A7VKF6</accession>